<comment type="cofactor">
    <cofactor evidence="1">
        <name>(6R)-5,10-methylene-5,6,7,8-tetrahydrofolate</name>
        <dbReference type="ChEBI" id="CHEBI:15636"/>
    </cofactor>
</comment>
<dbReference type="GO" id="GO:0003904">
    <property type="term" value="F:deoxyribodipyrimidine photo-lyase activity"/>
    <property type="evidence" value="ECO:0007669"/>
    <property type="project" value="TreeGrafter"/>
</dbReference>
<dbReference type="SUPFAM" id="SSF48173">
    <property type="entry name" value="Cryptochrome/photolyase FAD-binding domain"/>
    <property type="match status" value="1"/>
</dbReference>
<dbReference type="InterPro" id="IPR018394">
    <property type="entry name" value="DNA_photolyase_1_CS_C"/>
</dbReference>
<dbReference type="InterPro" id="IPR002081">
    <property type="entry name" value="Cryptochrome/DNA_photolyase_1"/>
</dbReference>
<evidence type="ECO:0000256" key="5">
    <source>
        <dbReference type="PIRSR" id="PIRSR602081-1"/>
    </source>
</evidence>
<dbReference type="PROSITE" id="PS51645">
    <property type="entry name" value="PHR_CRY_ALPHA_BETA"/>
    <property type="match status" value="1"/>
</dbReference>
<feature type="site" description="Electron transfer via tryptophanyl radical" evidence="6">
    <location>
        <position position="353"/>
    </location>
</feature>
<dbReference type="InterPro" id="IPR006050">
    <property type="entry name" value="DNA_photolyase_N"/>
</dbReference>
<feature type="binding site" evidence="5">
    <location>
        <begin position="366"/>
        <end position="368"/>
    </location>
    <ligand>
        <name>FAD</name>
        <dbReference type="ChEBI" id="CHEBI:57692"/>
    </ligand>
</feature>
<feature type="binding site" evidence="5">
    <location>
        <position position="217"/>
    </location>
    <ligand>
        <name>FAD</name>
        <dbReference type="ChEBI" id="CHEBI:57692"/>
    </ligand>
</feature>
<proteinExistence type="inferred from homology"/>
<keyword evidence="4 7" id="KW-0157">Chromophore</keyword>
<dbReference type="GO" id="GO:0006139">
    <property type="term" value="P:nucleobase-containing compound metabolic process"/>
    <property type="evidence" value="ECO:0007669"/>
    <property type="project" value="UniProtKB-ARBA"/>
</dbReference>
<comment type="similarity">
    <text evidence="7">Belongs to the DNA photolyase family.</text>
</comment>
<feature type="domain" description="Photolyase/cryptochrome alpha/beta" evidence="8">
    <location>
        <begin position="1"/>
        <end position="125"/>
    </location>
</feature>
<evidence type="ECO:0000313" key="9">
    <source>
        <dbReference type="EMBL" id="SBW12374.1"/>
    </source>
</evidence>
<keyword evidence="2 5" id="KW-0285">Flavoprotein</keyword>
<evidence type="ECO:0000256" key="6">
    <source>
        <dbReference type="PIRSR" id="PIRSR602081-2"/>
    </source>
</evidence>
<dbReference type="PROSITE" id="PS00691">
    <property type="entry name" value="DNA_PHOTOLYASES_1_2"/>
    <property type="match status" value="1"/>
</dbReference>
<dbReference type="GO" id="GO:0003677">
    <property type="term" value="F:DNA binding"/>
    <property type="evidence" value="ECO:0007669"/>
    <property type="project" value="TreeGrafter"/>
</dbReference>
<evidence type="ECO:0000256" key="1">
    <source>
        <dbReference type="ARBA" id="ARBA00001932"/>
    </source>
</evidence>
<comment type="cofactor">
    <cofactor evidence="5">
        <name>FAD</name>
        <dbReference type="ChEBI" id="CHEBI:57692"/>
    </cofactor>
    <text evidence="5">Binds 1 FAD per subunit.</text>
</comment>
<dbReference type="Gene3D" id="1.10.579.10">
    <property type="entry name" value="DNA Cyclobutane Dipyrimidine Photolyase, subunit A, domain 3"/>
    <property type="match status" value="1"/>
</dbReference>
<gene>
    <name evidence="9" type="ORF">KL86APRO_20579</name>
</gene>
<dbReference type="AlphaFoldDB" id="A0A212KL28"/>
<protein>
    <submittedName>
        <fullName evidence="9">Deoxyribodipyrimidine photolyase</fullName>
    </submittedName>
</protein>
<feature type="binding site" evidence="5">
    <location>
        <position position="266"/>
    </location>
    <ligand>
        <name>FAD</name>
        <dbReference type="ChEBI" id="CHEBI:57692"/>
    </ligand>
</feature>
<dbReference type="GO" id="GO:0071949">
    <property type="term" value="F:FAD binding"/>
    <property type="evidence" value="ECO:0007669"/>
    <property type="project" value="TreeGrafter"/>
</dbReference>
<dbReference type="Pfam" id="PF00875">
    <property type="entry name" value="DNA_photolyase"/>
    <property type="match status" value="1"/>
</dbReference>
<accession>A0A212KL28</accession>
<keyword evidence="9" id="KW-0456">Lyase</keyword>
<dbReference type="SUPFAM" id="SSF52425">
    <property type="entry name" value="Cryptochrome/photolyase, N-terminal domain"/>
    <property type="match status" value="1"/>
</dbReference>
<dbReference type="InterPro" id="IPR036134">
    <property type="entry name" value="Crypto/Photolyase_FAD-like_sf"/>
</dbReference>
<dbReference type="PANTHER" id="PTHR11455:SF9">
    <property type="entry name" value="CRYPTOCHROME CIRCADIAN CLOCK 5 ISOFORM X1"/>
    <property type="match status" value="1"/>
</dbReference>
<dbReference type="PRINTS" id="PR00147">
    <property type="entry name" value="DNAPHOTLYASE"/>
</dbReference>
<dbReference type="InterPro" id="IPR036155">
    <property type="entry name" value="Crypto/Photolyase_N_sf"/>
</dbReference>
<dbReference type="InterPro" id="IPR014729">
    <property type="entry name" value="Rossmann-like_a/b/a_fold"/>
</dbReference>
<reference evidence="9" key="1">
    <citation type="submission" date="2016-04" db="EMBL/GenBank/DDBJ databases">
        <authorList>
            <person name="Evans L.H."/>
            <person name="Alamgir A."/>
            <person name="Owens N."/>
            <person name="Weber N.D."/>
            <person name="Virtaneva K."/>
            <person name="Barbian K."/>
            <person name="Babar A."/>
            <person name="Rosenke K."/>
        </authorList>
    </citation>
    <scope>NUCLEOTIDE SEQUENCE</scope>
    <source>
        <strain evidence="9">86</strain>
    </source>
</reference>
<name>A0A212KL28_9PROT</name>
<evidence type="ECO:0000256" key="2">
    <source>
        <dbReference type="ARBA" id="ARBA00022630"/>
    </source>
</evidence>
<evidence type="ECO:0000256" key="7">
    <source>
        <dbReference type="RuleBase" id="RU004182"/>
    </source>
</evidence>
<dbReference type="Gene3D" id="1.25.40.80">
    <property type="match status" value="1"/>
</dbReference>
<evidence type="ECO:0000259" key="8">
    <source>
        <dbReference type="PROSITE" id="PS51645"/>
    </source>
</evidence>
<dbReference type="GO" id="GO:0006950">
    <property type="term" value="P:response to stress"/>
    <property type="evidence" value="ECO:0007669"/>
    <property type="project" value="UniProtKB-ARBA"/>
</dbReference>
<dbReference type="GO" id="GO:0009416">
    <property type="term" value="P:response to light stimulus"/>
    <property type="evidence" value="ECO:0007669"/>
    <property type="project" value="TreeGrafter"/>
</dbReference>
<evidence type="ECO:0000256" key="3">
    <source>
        <dbReference type="ARBA" id="ARBA00022827"/>
    </source>
</evidence>
<feature type="site" description="Electron transfer via tryptophanyl radical" evidence="6">
    <location>
        <position position="300"/>
    </location>
</feature>
<feature type="binding site" evidence="5">
    <location>
        <begin position="229"/>
        <end position="233"/>
    </location>
    <ligand>
        <name>FAD</name>
        <dbReference type="ChEBI" id="CHEBI:57692"/>
    </ligand>
</feature>
<dbReference type="Pfam" id="PF03441">
    <property type="entry name" value="FAD_binding_7"/>
    <property type="match status" value="1"/>
</dbReference>
<sequence>MTAIVWFRDDLRLDDHPALAAAARAGGVLPAFVRDAEFRVGGAARWWLHHALADLGRRIADAGGRLAIYDGDAGAALAEAARAVGAREVHALAARIPTGRATQDAAAARLAADGVRLVLHPGALLHDPAAIRTGAGRPYTVFTPFWRAFAQTVAPPAAASAPPVRWRADALGCALADLDLLPAAPDWAGGLREAWTVGEAAAVARLEDFVGTRLAAYPADRDRPDRPGTARLSADLRWGQLSPARVWRRVLAETIDPAKEAGAWAFLRQLGWREFAHHVLAAHPHLATRNLRPGFDAFPWRDAPADLLRWQRGDTGFPFVDAAMRELWTTGWMHNRARMVAASFLVKDLRIDWRCGLAWFEDTLVDADPALDPFSWQWVAGSGADAAPYFRIFNPETQGRKFDPAGDYVARWLGRRGHAAEPGAIVDHAEARRAALAAAAVMARVV</sequence>
<feature type="site" description="Electron transfer via tryptophanyl radical" evidence="6">
    <location>
        <position position="376"/>
    </location>
</feature>
<evidence type="ECO:0000256" key="4">
    <source>
        <dbReference type="ARBA" id="ARBA00022991"/>
    </source>
</evidence>
<dbReference type="InterPro" id="IPR005101">
    <property type="entry name" value="Cryptochr/Photolyase_FAD-bd"/>
</dbReference>
<dbReference type="EMBL" id="FLUO01000002">
    <property type="protein sequence ID" value="SBW12374.1"/>
    <property type="molecule type" value="Genomic_DNA"/>
</dbReference>
<dbReference type="PANTHER" id="PTHR11455">
    <property type="entry name" value="CRYPTOCHROME"/>
    <property type="match status" value="1"/>
</dbReference>
<dbReference type="Gene3D" id="3.40.50.620">
    <property type="entry name" value="HUPs"/>
    <property type="match status" value="1"/>
</dbReference>
<keyword evidence="3 5" id="KW-0274">FAD</keyword>
<organism evidence="9">
    <name type="scientific">uncultured Alphaproteobacteria bacterium</name>
    <dbReference type="NCBI Taxonomy" id="91750"/>
    <lineage>
        <taxon>Bacteria</taxon>
        <taxon>Pseudomonadati</taxon>
        <taxon>Pseudomonadota</taxon>
        <taxon>Alphaproteobacteria</taxon>
        <taxon>environmental samples</taxon>
    </lineage>
</organism>